<dbReference type="STRING" id="199890.A0A182NZU8"/>
<dbReference type="InterPro" id="IPR009030">
    <property type="entry name" value="Growth_fac_rcpt_cys_sf"/>
</dbReference>
<evidence type="ECO:0000313" key="2">
    <source>
        <dbReference type="Proteomes" id="UP000075885"/>
    </source>
</evidence>
<sequence>MKMTCLRGTLLDGRCIAPGPSCPPEYEQRRESCVRRETTSLSCPAGGNLQNDYCVIGRPECEDGYRYEHGTCRKTIRVSAQCRGSAVLKDGMCVTKVTTSKPYCSQGYTLQGSSCVRIVYAKASCTTISSASPPYTYISGTINSSNNTIVPGAPSIAPTVEHSISLYPSYVSVDSSTSVIKEVVPSVAQGGTYTGAGYVQETEANFDDYFTGERDSTRYEDFPIYSSTGEEINVVRDVDEHEEYPSYSNSVKDTTVRHEVIEKEYFPSYNTNTDEKLSTLEYEMHEVTKDKERTTKTSVERVKRCTVIGPRVCTYTDDESWSCEQKEYENIASSYCETESTTIQLTAQHHMAFNETFIVMAPPEQEEEKEYGYDEEDNEEDEEATIDCSDCADQSYSCSTRCYTYEECSSCNTITLSSFCQSSEPILYSLLLACLLQATDVVSKSTTMNKTVPVILTSATIVSGTISEDEILANETGHNGRAHMNETITKEEALVNEMIGNGTTLVNGTVVSGIFENSIRVKRQIAPLYRGNVSDAGLSTVICPAGSVLQNGQCIMRISFCGAGYTLVGNACVGQATCQKGYKLVNGQCHLENPCATKMCGNPPPSAAATPPPP</sequence>
<dbReference type="PANTHER" id="PTHR37157:SF2">
    <property type="entry name" value="EB DOMAIN-CONTAINING PROTEIN-RELATED"/>
    <property type="match status" value="1"/>
</dbReference>
<dbReference type="EnsemblMetazoa" id="AEPI000179-RA">
    <property type="protein sequence ID" value="AEPI000179-PA"/>
    <property type="gene ID" value="AEPI000179"/>
</dbReference>
<reference evidence="2" key="1">
    <citation type="submission" date="2013-03" db="EMBL/GenBank/DDBJ databases">
        <title>The Genome Sequence of Anopheles epiroticus epiroticus2.</title>
        <authorList>
            <consortium name="The Broad Institute Genomics Platform"/>
            <person name="Neafsey D.E."/>
            <person name="Howell P."/>
            <person name="Walker B."/>
            <person name="Young S.K."/>
            <person name="Zeng Q."/>
            <person name="Gargeya S."/>
            <person name="Fitzgerald M."/>
            <person name="Haas B."/>
            <person name="Abouelleil A."/>
            <person name="Allen A.W."/>
            <person name="Alvarado L."/>
            <person name="Arachchi H.M."/>
            <person name="Berlin A.M."/>
            <person name="Chapman S.B."/>
            <person name="Gainer-Dewar J."/>
            <person name="Goldberg J."/>
            <person name="Griggs A."/>
            <person name="Gujja S."/>
            <person name="Hansen M."/>
            <person name="Howarth C."/>
            <person name="Imamovic A."/>
            <person name="Ireland A."/>
            <person name="Larimer J."/>
            <person name="McCowan C."/>
            <person name="Murphy C."/>
            <person name="Pearson M."/>
            <person name="Poon T.W."/>
            <person name="Priest M."/>
            <person name="Roberts A."/>
            <person name="Saif S."/>
            <person name="Shea T."/>
            <person name="Sisk P."/>
            <person name="Sykes S."/>
            <person name="Wortman J."/>
            <person name="Nusbaum C."/>
            <person name="Birren B."/>
        </authorList>
    </citation>
    <scope>NUCLEOTIDE SEQUENCE [LARGE SCALE GENOMIC DNA]</scope>
    <source>
        <strain evidence="2">Epiroticus2</strain>
    </source>
</reference>
<keyword evidence="2" id="KW-1185">Reference proteome</keyword>
<dbReference type="AlphaFoldDB" id="A0A182NZU8"/>
<dbReference type="VEuPathDB" id="VectorBase:AEPI000179"/>
<organism evidence="1 2">
    <name type="scientific">Anopheles epiroticus</name>
    <dbReference type="NCBI Taxonomy" id="199890"/>
    <lineage>
        <taxon>Eukaryota</taxon>
        <taxon>Metazoa</taxon>
        <taxon>Ecdysozoa</taxon>
        <taxon>Arthropoda</taxon>
        <taxon>Hexapoda</taxon>
        <taxon>Insecta</taxon>
        <taxon>Pterygota</taxon>
        <taxon>Neoptera</taxon>
        <taxon>Endopterygota</taxon>
        <taxon>Diptera</taxon>
        <taxon>Nematocera</taxon>
        <taxon>Culicoidea</taxon>
        <taxon>Culicidae</taxon>
        <taxon>Anophelinae</taxon>
        <taxon>Anopheles</taxon>
    </lineage>
</organism>
<accession>A0A182NZU8</accession>
<dbReference type="SUPFAM" id="SSF57184">
    <property type="entry name" value="Growth factor receptor domain"/>
    <property type="match status" value="1"/>
</dbReference>
<name>A0A182NZU8_9DIPT</name>
<dbReference type="PANTHER" id="PTHR37157">
    <property type="entry name" value="PRION-LIKE-(Q/N-RICH) DOMAIN-BEARING PROTEIN 25"/>
    <property type="match status" value="1"/>
</dbReference>
<proteinExistence type="predicted"/>
<dbReference type="Proteomes" id="UP000075885">
    <property type="component" value="Unassembled WGS sequence"/>
</dbReference>
<reference evidence="1" key="2">
    <citation type="submission" date="2020-05" db="UniProtKB">
        <authorList>
            <consortium name="EnsemblMetazoa"/>
        </authorList>
    </citation>
    <scope>IDENTIFICATION</scope>
    <source>
        <strain evidence="1">Epiroticus2</strain>
    </source>
</reference>
<protein>
    <submittedName>
        <fullName evidence="1">Uncharacterized protein</fullName>
    </submittedName>
</protein>
<evidence type="ECO:0000313" key="1">
    <source>
        <dbReference type="EnsemblMetazoa" id="AEPI000179-PA"/>
    </source>
</evidence>